<organism evidence="2 3">
    <name type="scientific">Cylindrotheca closterium</name>
    <dbReference type="NCBI Taxonomy" id="2856"/>
    <lineage>
        <taxon>Eukaryota</taxon>
        <taxon>Sar</taxon>
        <taxon>Stramenopiles</taxon>
        <taxon>Ochrophyta</taxon>
        <taxon>Bacillariophyta</taxon>
        <taxon>Bacillariophyceae</taxon>
        <taxon>Bacillariophycidae</taxon>
        <taxon>Bacillariales</taxon>
        <taxon>Bacillariaceae</taxon>
        <taxon>Cylindrotheca</taxon>
    </lineage>
</organism>
<sequence>MPATTPRIGVQAETAILYHLLSKDKDKSLDHFKASIDWNYQDEKGVVLTEQKVRSRFNYLRKLAQESPSQFIDICVGKVDSKLQEEYLKRTSSSCTDNNEKEILSDSDEGIFSEDDEEGIFSEDDHDKAASTTTTPPTTPSKKRVFDTMTGTPLKKVKLEHHDIVLELGLPHDTQVISYTPGPSGSSPTIKLENLTILPANQMLPGKKNKLGGETLHSGPSLLEFSTIPQGSSHSFHRGPMRKNKCIVIDFGSIPLSANVLHEDDENSEDENTVGEELRMTMIPYDNDTSEIKNSKNLKTPVEHWVFFDCARTDIDPTVSGPINVPKEKPKMSKAAQLLNALGHKQSPARTPAAPSSAPPQPPAAAPSTPPPPPVRPAPPPSDNAHEKGGDGDTAMGSERSHLKRKADDPLQPPPSAAAPGPLTTALPNTPPATPPAASSPSSPNNSVGSVSLPSSFTDTSSEASQSGTTEQESLEEVMKKWDAAAKNFGKEAHEESKQSLNRSSDNNAHEKGGEGDTAMGSERSHLKRKAGPDDDGTTKPFRARNLFNTLRMGLNGGK</sequence>
<reference evidence="2" key="1">
    <citation type="submission" date="2023-08" db="EMBL/GenBank/DDBJ databases">
        <authorList>
            <person name="Audoor S."/>
            <person name="Bilcke G."/>
        </authorList>
    </citation>
    <scope>NUCLEOTIDE SEQUENCE</scope>
</reference>
<comment type="caution">
    <text evidence="2">The sequence shown here is derived from an EMBL/GenBank/DDBJ whole genome shotgun (WGS) entry which is preliminary data.</text>
</comment>
<evidence type="ECO:0000313" key="3">
    <source>
        <dbReference type="Proteomes" id="UP001295423"/>
    </source>
</evidence>
<feature type="compositionally biased region" description="Basic and acidic residues" evidence="1">
    <location>
        <begin position="477"/>
        <end position="498"/>
    </location>
</feature>
<feature type="compositionally biased region" description="Low complexity" evidence="1">
    <location>
        <begin position="346"/>
        <end position="356"/>
    </location>
</feature>
<evidence type="ECO:0000313" key="2">
    <source>
        <dbReference type="EMBL" id="CAJ1944988.1"/>
    </source>
</evidence>
<protein>
    <submittedName>
        <fullName evidence="2">Uncharacterized protein</fullName>
    </submittedName>
</protein>
<evidence type="ECO:0000256" key="1">
    <source>
        <dbReference type="SAM" id="MobiDB-lite"/>
    </source>
</evidence>
<feature type="region of interest" description="Disordered" evidence="1">
    <location>
        <begin position="343"/>
        <end position="559"/>
    </location>
</feature>
<dbReference type="EMBL" id="CAKOGP040001291">
    <property type="protein sequence ID" value="CAJ1944988.1"/>
    <property type="molecule type" value="Genomic_DNA"/>
</dbReference>
<name>A0AAD2CVN3_9STRA</name>
<keyword evidence="3" id="KW-1185">Reference proteome</keyword>
<dbReference type="AlphaFoldDB" id="A0AAD2CVN3"/>
<feature type="compositionally biased region" description="Polar residues" evidence="1">
    <location>
        <begin position="457"/>
        <end position="472"/>
    </location>
</feature>
<accession>A0AAD2CVN3</accession>
<feature type="compositionally biased region" description="Low complexity" evidence="1">
    <location>
        <begin position="418"/>
        <end position="428"/>
    </location>
</feature>
<feature type="compositionally biased region" description="Low complexity" evidence="1">
    <location>
        <begin position="436"/>
        <end position="456"/>
    </location>
</feature>
<feature type="region of interest" description="Disordered" evidence="1">
    <location>
        <begin position="121"/>
        <end position="146"/>
    </location>
</feature>
<dbReference type="Proteomes" id="UP001295423">
    <property type="component" value="Unassembled WGS sequence"/>
</dbReference>
<feature type="compositionally biased region" description="Pro residues" evidence="1">
    <location>
        <begin position="357"/>
        <end position="382"/>
    </location>
</feature>
<proteinExistence type="predicted"/>
<gene>
    <name evidence="2" type="ORF">CYCCA115_LOCUS9136</name>
</gene>